<feature type="region of interest" description="Disordered" evidence="11">
    <location>
        <begin position="30"/>
        <end position="50"/>
    </location>
</feature>
<dbReference type="OrthoDB" id="435980at2759"/>
<dbReference type="EMBL" id="JAEUBE010000199">
    <property type="protein sequence ID" value="KAH3666801.1"/>
    <property type="molecule type" value="Genomic_DNA"/>
</dbReference>
<evidence type="ECO:0000256" key="6">
    <source>
        <dbReference type="ARBA" id="ARBA00022692"/>
    </source>
</evidence>
<comment type="function">
    <text evidence="10">Mitochondrial metal transporter involved in mitochondrial iron accumulation.</text>
</comment>
<protein>
    <recommendedName>
        <fullName evidence="12">Cation efflux protein transmembrane domain-containing protein</fullName>
    </recommendedName>
</protein>
<dbReference type="GO" id="GO:0005739">
    <property type="term" value="C:mitochondrion"/>
    <property type="evidence" value="ECO:0007669"/>
    <property type="project" value="UniProtKB-ARBA"/>
</dbReference>
<keyword evidence="14" id="KW-1185">Reference proteome</keyword>
<dbReference type="PANTHER" id="PTHR43840">
    <property type="entry name" value="MITOCHONDRIAL METAL TRANSPORTER 1-RELATED"/>
    <property type="match status" value="1"/>
</dbReference>
<keyword evidence="3" id="KW-0409">Iron storage</keyword>
<feature type="domain" description="Cation efflux protein transmembrane" evidence="12">
    <location>
        <begin position="104"/>
        <end position="329"/>
    </location>
</feature>
<accession>A0A9P8T6B5</accession>
<dbReference type="InterPro" id="IPR050291">
    <property type="entry name" value="CDF_Transporter"/>
</dbReference>
<dbReference type="GO" id="GO:0006879">
    <property type="term" value="P:intracellular iron ion homeostasis"/>
    <property type="evidence" value="ECO:0007669"/>
    <property type="project" value="UniProtKB-KW"/>
</dbReference>
<dbReference type="Proteomes" id="UP000769157">
    <property type="component" value="Unassembled WGS sequence"/>
</dbReference>
<gene>
    <name evidence="13" type="ORF">OGAPHI_003250</name>
</gene>
<evidence type="ECO:0000256" key="3">
    <source>
        <dbReference type="ARBA" id="ARBA00022434"/>
    </source>
</evidence>
<dbReference type="Pfam" id="PF01545">
    <property type="entry name" value="Cation_efflux"/>
    <property type="match status" value="1"/>
</dbReference>
<evidence type="ECO:0000256" key="1">
    <source>
        <dbReference type="ARBA" id="ARBA00004141"/>
    </source>
</evidence>
<dbReference type="FunFam" id="1.20.1510.10:FF:000013">
    <property type="entry name" value="Cation efflux family protein"/>
    <property type="match status" value="1"/>
</dbReference>
<organism evidence="13 14">
    <name type="scientific">Ogataea philodendri</name>
    <dbReference type="NCBI Taxonomy" id="1378263"/>
    <lineage>
        <taxon>Eukaryota</taxon>
        <taxon>Fungi</taxon>
        <taxon>Dikarya</taxon>
        <taxon>Ascomycota</taxon>
        <taxon>Saccharomycotina</taxon>
        <taxon>Pichiomycetes</taxon>
        <taxon>Pichiales</taxon>
        <taxon>Pichiaceae</taxon>
        <taxon>Ogataea</taxon>
    </lineage>
</organism>
<sequence length="430" mass="47425">MYGRMITPVRFRTAGTRLHFSTGRLVLNAGHQHQHSHTTPPPAAPVSKTPWSKVKDFFNPHLPISHLGAHSHSHSGGHSHSHDPDSAKLYDTKDWANEGVKITWIGLGVNVTMAVSKFAGGLYFHSQALVADSVHAVGDLVSDVLTLSTVKYSTRKPSELYPFGFGKVETLGSFFVSAILLYAGFQIGWGSLIDIMTPVLPHGVMDMIQSLPIHGHSHTHTHVHDHHDAHEAVQGADINAAWLALASIGAKEWLFRATSRVGERLNSKVLIANAWHHRVDSLTSVVALVTISSGYFLNIYWLDSVGGLLVSVLVMKVGLSGLFQSFKELTDKALPTNDPRYISLRTLTEQQLAREDSVLKVDKMSVLPSGTNMNVIVDLSAKEKHYTNHLTLEQMSEIGEGLKRQLKHNYTNLKTVSVQFVPETEPHQHD</sequence>
<evidence type="ECO:0000256" key="9">
    <source>
        <dbReference type="ARBA" id="ARBA00023136"/>
    </source>
</evidence>
<evidence type="ECO:0000256" key="2">
    <source>
        <dbReference type="ARBA" id="ARBA00008873"/>
    </source>
</evidence>
<evidence type="ECO:0000256" key="10">
    <source>
        <dbReference type="ARBA" id="ARBA00055037"/>
    </source>
</evidence>
<dbReference type="InterPro" id="IPR027469">
    <property type="entry name" value="Cation_efflux_TMD_sf"/>
</dbReference>
<dbReference type="Gene3D" id="1.20.1510.10">
    <property type="entry name" value="Cation efflux protein transmembrane domain"/>
    <property type="match status" value="1"/>
</dbReference>
<reference evidence="13" key="1">
    <citation type="journal article" date="2021" name="Open Biol.">
        <title>Shared evolutionary footprints suggest mitochondrial oxidative damage underlies multiple complex I losses in fungi.</title>
        <authorList>
            <person name="Schikora-Tamarit M.A."/>
            <person name="Marcet-Houben M."/>
            <person name="Nosek J."/>
            <person name="Gabaldon T."/>
        </authorList>
    </citation>
    <scope>NUCLEOTIDE SEQUENCE</scope>
    <source>
        <strain evidence="13">CBS6075</strain>
    </source>
</reference>
<keyword evidence="6" id="KW-0812">Transmembrane</keyword>
<evidence type="ECO:0000259" key="12">
    <source>
        <dbReference type="Pfam" id="PF01545"/>
    </source>
</evidence>
<comment type="similarity">
    <text evidence="2">Belongs to the cation diffusion facilitator (CDF) transporter (TC 2.A.4) family. SLC30A subfamily.</text>
</comment>
<dbReference type="GO" id="GO:0016020">
    <property type="term" value="C:membrane"/>
    <property type="evidence" value="ECO:0007669"/>
    <property type="project" value="UniProtKB-SubCell"/>
</dbReference>
<evidence type="ECO:0000256" key="11">
    <source>
        <dbReference type="SAM" id="MobiDB-lite"/>
    </source>
</evidence>
<comment type="caution">
    <text evidence="13">The sequence shown here is derived from an EMBL/GenBank/DDBJ whole genome shotgun (WGS) entry which is preliminary data.</text>
</comment>
<dbReference type="AlphaFoldDB" id="A0A9P8T6B5"/>
<evidence type="ECO:0000313" key="13">
    <source>
        <dbReference type="EMBL" id="KAH3666801.1"/>
    </source>
</evidence>
<dbReference type="GO" id="GO:0006826">
    <property type="term" value="P:iron ion transport"/>
    <property type="evidence" value="ECO:0007669"/>
    <property type="project" value="UniProtKB-KW"/>
</dbReference>
<keyword evidence="4" id="KW-0813">Transport</keyword>
<keyword evidence="7" id="KW-1133">Transmembrane helix</keyword>
<dbReference type="RefSeq" id="XP_046061757.1">
    <property type="nucleotide sequence ID" value="XM_046204209.1"/>
</dbReference>
<evidence type="ECO:0000256" key="4">
    <source>
        <dbReference type="ARBA" id="ARBA00022448"/>
    </source>
</evidence>
<keyword evidence="5" id="KW-0410">Iron transport</keyword>
<evidence type="ECO:0000313" key="14">
    <source>
        <dbReference type="Proteomes" id="UP000769157"/>
    </source>
</evidence>
<proteinExistence type="inferred from homology"/>
<reference evidence="13" key="2">
    <citation type="submission" date="2021-01" db="EMBL/GenBank/DDBJ databases">
        <authorList>
            <person name="Schikora-Tamarit M.A."/>
        </authorList>
    </citation>
    <scope>NUCLEOTIDE SEQUENCE</scope>
    <source>
        <strain evidence="13">CBS6075</strain>
    </source>
</reference>
<dbReference type="PANTHER" id="PTHR43840:SF15">
    <property type="entry name" value="MITOCHONDRIAL METAL TRANSPORTER 1-RELATED"/>
    <property type="match status" value="1"/>
</dbReference>
<keyword evidence="8" id="KW-0406">Ion transport</keyword>
<dbReference type="InterPro" id="IPR058533">
    <property type="entry name" value="Cation_efflux_TM"/>
</dbReference>
<evidence type="ECO:0000256" key="7">
    <source>
        <dbReference type="ARBA" id="ARBA00022989"/>
    </source>
</evidence>
<dbReference type="SUPFAM" id="SSF161111">
    <property type="entry name" value="Cation efflux protein transmembrane domain-like"/>
    <property type="match status" value="1"/>
</dbReference>
<evidence type="ECO:0000256" key="5">
    <source>
        <dbReference type="ARBA" id="ARBA00022496"/>
    </source>
</evidence>
<keyword evidence="3" id="KW-0408">Iron</keyword>
<comment type="subcellular location">
    <subcellularLocation>
        <location evidence="1">Membrane</location>
        <topology evidence="1">Multi-pass membrane protein</topology>
    </subcellularLocation>
</comment>
<dbReference type="GO" id="GO:0008324">
    <property type="term" value="F:monoatomic cation transmembrane transporter activity"/>
    <property type="evidence" value="ECO:0007669"/>
    <property type="project" value="InterPro"/>
</dbReference>
<dbReference type="GeneID" id="70235217"/>
<keyword evidence="9" id="KW-0472">Membrane</keyword>
<name>A0A9P8T6B5_9ASCO</name>
<evidence type="ECO:0000256" key="8">
    <source>
        <dbReference type="ARBA" id="ARBA00023065"/>
    </source>
</evidence>